<dbReference type="InterPro" id="IPR039424">
    <property type="entry name" value="SBP_5"/>
</dbReference>
<dbReference type="PANTHER" id="PTHR30290">
    <property type="entry name" value="PERIPLASMIC BINDING COMPONENT OF ABC TRANSPORTER"/>
    <property type="match status" value="1"/>
</dbReference>
<dbReference type="InterPro" id="IPR030678">
    <property type="entry name" value="Peptide/Ni-bd"/>
</dbReference>
<evidence type="ECO:0000256" key="1">
    <source>
        <dbReference type="ARBA" id="ARBA00005695"/>
    </source>
</evidence>
<dbReference type="SUPFAM" id="SSF53850">
    <property type="entry name" value="Periplasmic binding protein-like II"/>
    <property type="match status" value="1"/>
</dbReference>
<dbReference type="Proteomes" id="UP001239085">
    <property type="component" value="Unassembled WGS sequence"/>
</dbReference>
<sequence>MKRSIAIPAAAGAIVLAMTLTSCSGSAENAAPSEGDYVSGGTFVMATRNDPGDLNPFKAVQLDTWAMVSLSYESLIYVTPEGDFEPWLAEDWEDTGTEATFTIKEGITCEDGTEFTAQTAADNVNFNADPANATFSYPSVIDENVSATAEGNTLTVTSAENDPFLAISVGTLRMVCDAGIADPTILSDGTNSTGLFALTDATPGDTYTLTKRDDYAWGPDGVTSDTEGLPDEIELRVVADESTAANLLLSGELNSASVSGADRSRLDGAGLEFVGVPNPVGEMLFNEREGRPFSDPLVREALATAIDRDEVGPVIADGDGMPSKSLVVRSPFLCVEDEPEWSLPETDLDRAGELLDEAGWTLNDDGKREKDGEPLTIKFIYNASTSTHAPAAELVQEMWNELGVTTELFANDAAAWADQLYTTYDWDTGWVQMVPGSPGVLSTFFGPTPAEGGLNFMFVDNPEYNALAAQAASASPDETCGLWQDAEKELIERFDVFPVIDNVLPTYQSGAVFDLPNYVQPTTIRMLP</sequence>
<proteinExistence type="inferred from homology"/>
<evidence type="ECO:0000313" key="6">
    <source>
        <dbReference type="EMBL" id="MDQ0642702.1"/>
    </source>
</evidence>
<reference evidence="6 7" key="1">
    <citation type="submission" date="2023-07" db="EMBL/GenBank/DDBJ databases">
        <title>Comparative genomics of wheat-associated soil bacteria to identify genetic determinants of phenazine resistance.</title>
        <authorList>
            <person name="Mouncey N."/>
        </authorList>
    </citation>
    <scope>NUCLEOTIDE SEQUENCE [LARGE SCALE GENOMIC DNA]</scope>
    <source>
        <strain evidence="6 7">W2I7</strain>
    </source>
</reference>
<keyword evidence="3 4" id="KW-0732">Signal</keyword>
<feature type="signal peptide" evidence="4">
    <location>
        <begin position="1"/>
        <end position="27"/>
    </location>
</feature>
<evidence type="ECO:0000256" key="4">
    <source>
        <dbReference type="SAM" id="SignalP"/>
    </source>
</evidence>
<name>A0ABU0P6Y4_9MICO</name>
<keyword evidence="2" id="KW-0813">Transport</keyword>
<dbReference type="EMBL" id="JAUSXK010000001">
    <property type="protein sequence ID" value="MDQ0642702.1"/>
    <property type="molecule type" value="Genomic_DNA"/>
</dbReference>
<feature type="domain" description="Solute-binding protein family 5" evidence="5">
    <location>
        <begin position="84"/>
        <end position="449"/>
    </location>
</feature>
<accession>A0ABU0P6Y4</accession>
<organism evidence="6 7">
    <name type="scientific">Microbacterium murale</name>
    <dbReference type="NCBI Taxonomy" id="1081040"/>
    <lineage>
        <taxon>Bacteria</taxon>
        <taxon>Bacillati</taxon>
        <taxon>Actinomycetota</taxon>
        <taxon>Actinomycetes</taxon>
        <taxon>Micrococcales</taxon>
        <taxon>Microbacteriaceae</taxon>
        <taxon>Microbacterium</taxon>
    </lineage>
</organism>
<dbReference type="PANTHER" id="PTHR30290:SF9">
    <property type="entry name" value="OLIGOPEPTIDE-BINDING PROTEIN APPA"/>
    <property type="match status" value="1"/>
</dbReference>
<evidence type="ECO:0000256" key="3">
    <source>
        <dbReference type="ARBA" id="ARBA00022729"/>
    </source>
</evidence>
<dbReference type="Pfam" id="PF00496">
    <property type="entry name" value="SBP_bac_5"/>
    <property type="match status" value="1"/>
</dbReference>
<dbReference type="Gene3D" id="3.40.190.10">
    <property type="entry name" value="Periplasmic binding protein-like II"/>
    <property type="match status" value="1"/>
</dbReference>
<evidence type="ECO:0000256" key="2">
    <source>
        <dbReference type="ARBA" id="ARBA00022448"/>
    </source>
</evidence>
<evidence type="ECO:0000259" key="5">
    <source>
        <dbReference type="Pfam" id="PF00496"/>
    </source>
</evidence>
<comment type="caution">
    <text evidence="6">The sequence shown here is derived from an EMBL/GenBank/DDBJ whole genome shotgun (WGS) entry which is preliminary data.</text>
</comment>
<dbReference type="RefSeq" id="WP_307358675.1">
    <property type="nucleotide sequence ID" value="NZ_JAUSXK010000001.1"/>
</dbReference>
<dbReference type="PROSITE" id="PS51257">
    <property type="entry name" value="PROKAR_LIPOPROTEIN"/>
    <property type="match status" value="1"/>
</dbReference>
<evidence type="ECO:0000313" key="7">
    <source>
        <dbReference type="Proteomes" id="UP001239085"/>
    </source>
</evidence>
<dbReference type="InterPro" id="IPR000914">
    <property type="entry name" value="SBP_5_dom"/>
</dbReference>
<feature type="chain" id="PRO_5045055795" evidence="4">
    <location>
        <begin position="28"/>
        <end position="528"/>
    </location>
</feature>
<gene>
    <name evidence="6" type="ORF">QFZ46_000862</name>
</gene>
<keyword evidence="7" id="KW-1185">Reference proteome</keyword>
<dbReference type="Gene3D" id="3.10.105.10">
    <property type="entry name" value="Dipeptide-binding Protein, Domain 3"/>
    <property type="match status" value="1"/>
</dbReference>
<dbReference type="PIRSF" id="PIRSF002741">
    <property type="entry name" value="MppA"/>
    <property type="match status" value="1"/>
</dbReference>
<protein>
    <submittedName>
        <fullName evidence="6">Peptide/nickel transport system substrate-binding protein</fullName>
    </submittedName>
</protein>
<comment type="similarity">
    <text evidence="1">Belongs to the bacterial solute-binding protein 5 family.</text>
</comment>
<dbReference type="CDD" id="cd00995">
    <property type="entry name" value="PBP2_NikA_DppA_OppA_like"/>
    <property type="match status" value="1"/>
</dbReference>